<sequence>MDAKSLRVLWITLLSFAIYFVLDDLYFHSLRKWINEYINQIGVSHIITYSVFGIPLLLGSLLIHHFRNLLSSLGLNGSLAKGFLFPLLCTLPMLIGYAIVFEFNPEINLSLILISAVSAAFFEELYFRGFLFGQLYRFTQLGFLPSILLGAIVFALIHLYQSQDPLTLLGIFLTTFLGAILFAWLYAEWNFNIWIPIFLHLFMNLFWMMFSAGENALGGVYSNVFRILTIVLAIVLTILYKRKKGMKLEVTKSTLWMKKREILIERSAG</sequence>
<keyword evidence="1" id="KW-0472">Membrane</keyword>
<organism evidence="3 4">
    <name type="scientific">Marivirga aurantiaca</name>
    <dbReference type="NCBI Taxonomy" id="2802615"/>
    <lineage>
        <taxon>Bacteria</taxon>
        <taxon>Pseudomonadati</taxon>
        <taxon>Bacteroidota</taxon>
        <taxon>Cytophagia</taxon>
        <taxon>Cytophagales</taxon>
        <taxon>Marivirgaceae</taxon>
        <taxon>Marivirga</taxon>
    </lineage>
</organism>
<keyword evidence="3" id="KW-0645">Protease</keyword>
<feature type="domain" description="CAAX prenyl protease 2/Lysostaphin resistance protein A-like" evidence="2">
    <location>
        <begin position="109"/>
        <end position="206"/>
    </location>
</feature>
<accession>A0A934WZI1</accession>
<name>A0A934WZI1_9BACT</name>
<protein>
    <submittedName>
        <fullName evidence="3">CPBP family intramembrane metalloprotease</fullName>
    </submittedName>
</protein>
<feature type="transmembrane region" description="Helical" evidence="1">
    <location>
        <begin position="5"/>
        <end position="22"/>
    </location>
</feature>
<evidence type="ECO:0000256" key="1">
    <source>
        <dbReference type="SAM" id="Phobius"/>
    </source>
</evidence>
<evidence type="ECO:0000313" key="3">
    <source>
        <dbReference type="EMBL" id="MBK6266088.1"/>
    </source>
</evidence>
<keyword evidence="1" id="KW-1133">Transmembrane helix</keyword>
<dbReference type="AlphaFoldDB" id="A0A934WZI1"/>
<dbReference type="GO" id="GO:0008237">
    <property type="term" value="F:metallopeptidase activity"/>
    <property type="evidence" value="ECO:0007669"/>
    <property type="project" value="UniProtKB-KW"/>
</dbReference>
<feature type="transmembrane region" description="Helical" evidence="1">
    <location>
        <begin position="166"/>
        <end position="186"/>
    </location>
</feature>
<dbReference type="GO" id="GO:0080120">
    <property type="term" value="P:CAAX-box protein maturation"/>
    <property type="evidence" value="ECO:0007669"/>
    <property type="project" value="UniProtKB-ARBA"/>
</dbReference>
<reference evidence="3" key="1">
    <citation type="submission" date="2021-01" db="EMBL/GenBank/DDBJ databases">
        <title>Marivirga aurantiaca sp. nov., isolated from intertidal surface sediments.</title>
        <authorList>
            <person name="Zhang M."/>
        </authorList>
    </citation>
    <scope>NUCLEOTIDE SEQUENCE</scope>
    <source>
        <strain evidence="3">S37H4</strain>
    </source>
</reference>
<keyword evidence="3" id="KW-0378">Hydrolase</keyword>
<evidence type="ECO:0000313" key="4">
    <source>
        <dbReference type="Proteomes" id="UP000611723"/>
    </source>
</evidence>
<feature type="transmembrane region" description="Helical" evidence="1">
    <location>
        <begin position="193"/>
        <end position="212"/>
    </location>
</feature>
<proteinExistence type="predicted"/>
<keyword evidence="3" id="KW-0482">Metalloprotease</keyword>
<dbReference type="GO" id="GO:0004175">
    <property type="term" value="F:endopeptidase activity"/>
    <property type="evidence" value="ECO:0007669"/>
    <property type="project" value="UniProtKB-ARBA"/>
</dbReference>
<dbReference type="Pfam" id="PF02517">
    <property type="entry name" value="Rce1-like"/>
    <property type="match status" value="1"/>
</dbReference>
<feature type="transmembrane region" description="Helical" evidence="1">
    <location>
        <begin position="83"/>
        <end position="101"/>
    </location>
</feature>
<feature type="transmembrane region" description="Helical" evidence="1">
    <location>
        <begin position="42"/>
        <end position="63"/>
    </location>
</feature>
<feature type="transmembrane region" description="Helical" evidence="1">
    <location>
        <begin position="107"/>
        <end position="126"/>
    </location>
</feature>
<dbReference type="InterPro" id="IPR003675">
    <property type="entry name" value="Rce1/LyrA-like_dom"/>
</dbReference>
<comment type="caution">
    <text evidence="3">The sequence shown here is derived from an EMBL/GenBank/DDBJ whole genome shotgun (WGS) entry which is preliminary data.</text>
</comment>
<gene>
    <name evidence="3" type="ORF">JKA74_13675</name>
</gene>
<dbReference type="Proteomes" id="UP000611723">
    <property type="component" value="Unassembled WGS sequence"/>
</dbReference>
<dbReference type="EMBL" id="JAEQBW010000006">
    <property type="protein sequence ID" value="MBK6266088.1"/>
    <property type="molecule type" value="Genomic_DNA"/>
</dbReference>
<feature type="transmembrane region" description="Helical" evidence="1">
    <location>
        <begin position="138"/>
        <end position="160"/>
    </location>
</feature>
<evidence type="ECO:0000259" key="2">
    <source>
        <dbReference type="Pfam" id="PF02517"/>
    </source>
</evidence>
<dbReference type="RefSeq" id="WP_201431768.1">
    <property type="nucleotide sequence ID" value="NZ_JAEQBW010000006.1"/>
</dbReference>
<feature type="transmembrane region" description="Helical" evidence="1">
    <location>
        <begin position="224"/>
        <end position="240"/>
    </location>
</feature>
<keyword evidence="1" id="KW-0812">Transmembrane</keyword>
<keyword evidence="4" id="KW-1185">Reference proteome</keyword>